<comment type="caution">
    <text evidence="2">The sequence shown here is derived from an EMBL/GenBank/DDBJ whole genome shotgun (WGS) entry which is preliminary data.</text>
</comment>
<evidence type="ECO:0000313" key="2">
    <source>
        <dbReference type="EMBL" id="KAK4249628.1"/>
    </source>
</evidence>
<keyword evidence="3" id="KW-1185">Reference proteome</keyword>
<dbReference type="Proteomes" id="UP001303647">
    <property type="component" value="Unassembled WGS sequence"/>
</dbReference>
<dbReference type="AlphaFoldDB" id="A0AAN7CWD8"/>
<feature type="region of interest" description="Disordered" evidence="1">
    <location>
        <begin position="437"/>
        <end position="463"/>
    </location>
</feature>
<feature type="compositionally biased region" description="Low complexity" evidence="1">
    <location>
        <begin position="171"/>
        <end position="188"/>
    </location>
</feature>
<reference evidence="2" key="2">
    <citation type="submission" date="2023-05" db="EMBL/GenBank/DDBJ databases">
        <authorList>
            <consortium name="Lawrence Berkeley National Laboratory"/>
            <person name="Steindorff A."/>
            <person name="Hensen N."/>
            <person name="Bonometti L."/>
            <person name="Westerberg I."/>
            <person name="Brannstrom I.O."/>
            <person name="Guillou S."/>
            <person name="Cros-Aarteil S."/>
            <person name="Calhoun S."/>
            <person name="Haridas S."/>
            <person name="Kuo A."/>
            <person name="Mondo S."/>
            <person name="Pangilinan J."/>
            <person name="Riley R."/>
            <person name="Labutti K."/>
            <person name="Andreopoulos B."/>
            <person name="Lipzen A."/>
            <person name="Chen C."/>
            <person name="Yanf M."/>
            <person name="Daum C."/>
            <person name="Ng V."/>
            <person name="Clum A."/>
            <person name="Ohm R."/>
            <person name="Martin F."/>
            <person name="Silar P."/>
            <person name="Natvig D."/>
            <person name="Lalanne C."/>
            <person name="Gautier V."/>
            <person name="Ament-Velasquez S.L."/>
            <person name="Kruys A."/>
            <person name="Hutchinson M.I."/>
            <person name="Powell A.J."/>
            <person name="Barry K."/>
            <person name="Miller A.N."/>
            <person name="Grigoriev I.V."/>
            <person name="Debuchy R."/>
            <person name="Gladieux P."/>
            <person name="Thoren M.H."/>
            <person name="Johannesson H."/>
        </authorList>
    </citation>
    <scope>NUCLEOTIDE SEQUENCE</scope>
    <source>
        <strain evidence="2">CBS 359.72</strain>
    </source>
</reference>
<proteinExistence type="predicted"/>
<feature type="region of interest" description="Disordered" evidence="1">
    <location>
        <begin position="478"/>
        <end position="498"/>
    </location>
</feature>
<evidence type="ECO:0000256" key="1">
    <source>
        <dbReference type="SAM" id="MobiDB-lite"/>
    </source>
</evidence>
<evidence type="ECO:0000313" key="3">
    <source>
        <dbReference type="Proteomes" id="UP001303647"/>
    </source>
</evidence>
<feature type="compositionally biased region" description="Basic residues" evidence="1">
    <location>
        <begin position="137"/>
        <end position="165"/>
    </location>
</feature>
<feature type="compositionally biased region" description="Low complexity" evidence="1">
    <location>
        <begin position="269"/>
        <end position="300"/>
    </location>
</feature>
<accession>A0AAN7CWD8</accession>
<organism evidence="2 3">
    <name type="scientific">Corynascus novoguineensis</name>
    <dbReference type="NCBI Taxonomy" id="1126955"/>
    <lineage>
        <taxon>Eukaryota</taxon>
        <taxon>Fungi</taxon>
        <taxon>Dikarya</taxon>
        <taxon>Ascomycota</taxon>
        <taxon>Pezizomycotina</taxon>
        <taxon>Sordariomycetes</taxon>
        <taxon>Sordariomycetidae</taxon>
        <taxon>Sordariales</taxon>
        <taxon>Chaetomiaceae</taxon>
        <taxon>Corynascus</taxon>
    </lineage>
</organism>
<gene>
    <name evidence="2" type="ORF">C7999DRAFT_12517</name>
</gene>
<name>A0AAN7CWD8_9PEZI</name>
<sequence>MAPGASSLLVDLRAQVIENCEFFSEPYAHLSLIIAKEPLGTFRAIVLRTENGTREALLSETAPSLNEALQALHVKSAEAVQNYISSNGFALASSIKNRRSKFDSDDEEVGSDSSTVTLDECGPLSDDETASVTSVGRTKRSGRKANKPGKANSTRRKARQGRARCRSPSLSTGRARSRSSCSSSSSYESHYDPPAIPSRRPPIFHGFSQRIPPRPAQNTFPFMSGGHHPPPPPPPPGPPRFTSAPYSGPPARPSPFSFNKPPMNTANATTVTPSPTPTSSHGQHPTVHQNHNPHQQPQPQPLHDLVLHIRWRHHGERRVLEQTPRITPRGLQQSALSFVRRRAASFANGSQDNKNDNTTGIAYEGDHSSSNNPTARHYQHHDLSGLRATLRSVVVNGVAYDLTGWVGDDLGRLVESLSCSSPSAVSSSSSLASSAAATGAATGGGGTQSGGGAGSGRQGGVTPMPMFEVEVWGDTYDEGLLQSPQPEPPSPRHQQQQGVAAMPPVGFCNMNPAAPGRAGSGFGCGGMGGSGAGFSSAGAGSPTSQHQQGMIGVAAPASVATGGPRLGFPLSPPRVMAST</sequence>
<feature type="compositionally biased region" description="Pro residues" evidence="1">
    <location>
        <begin position="228"/>
        <end position="239"/>
    </location>
</feature>
<feature type="region of interest" description="Disordered" evidence="1">
    <location>
        <begin position="100"/>
        <end position="300"/>
    </location>
</feature>
<protein>
    <submittedName>
        <fullName evidence="2">Uncharacterized protein</fullName>
    </submittedName>
</protein>
<feature type="compositionally biased region" description="Gly residues" evidence="1">
    <location>
        <begin position="441"/>
        <end position="459"/>
    </location>
</feature>
<dbReference type="EMBL" id="MU857621">
    <property type="protein sequence ID" value="KAK4249628.1"/>
    <property type="molecule type" value="Genomic_DNA"/>
</dbReference>
<reference evidence="2" key="1">
    <citation type="journal article" date="2023" name="Mol. Phylogenet. Evol.">
        <title>Genome-scale phylogeny and comparative genomics of the fungal order Sordariales.</title>
        <authorList>
            <person name="Hensen N."/>
            <person name="Bonometti L."/>
            <person name="Westerberg I."/>
            <person name="Brannstrom I.O."/>
            <person name="Guillou S."/>
            <person name="Cros-Aarteil S."/>
            <person name="Calhoun S."/>
            <person name="Haridas S."/>
            <person name="Kuo A."/>
            <person name="Mondo S."/>
            <person name="Pangilinan J."/>
            <person name="Riley R."/>
            <person name="LaButti K."/>
            <person name="Andreopoulos B."/>
            <person name="Lipzen A."/>
            <person name="Chen C."/>
            <person name="Yan M."/>
            <person name="Daum C."/>
            <person name="Ng V."/>
            <person name="Clum A."/>
            <person name="Steindorff A."/>
            <person name="Ohm R.A."/>
            <person name="Martin F."/>
            <person name="Silar P."/>
            <person name="Natvig D.O."/>
            <person name="Lalanne C."/>
            <person name="Gautier V."/>
            <person name="Ament-Velasquez S.L."/>
            <person name="Kruys A."/>
            <person name="Hutchinson M.I."/>
            <person name="Powell A.J."/>
            <person name="Barry K."/>
            <person name="Miller A.N."/>
            <person name="Grigoriev I.V."/>
            <person name="Debuchy R."/>
            <person name="Gladieux P."/>
            <person name="Hiltunen Thoren M."/>
            <person name="Johannesson H."/>
        </authorList>
    </citation>
    <scope>NUCLEOTIDE SEQUENCE</scope>
    <source>
        <strain evidence="2">CBS 359.72</strain>
    </source>
</reference>